<feature type="active site" description="Proton acceptor" evidence="4">
    <location>
        <position position="288"/>
    </location>
</feature>
<feature type="binding site" evidence="5">
    <location>
        <position position="191"/>
    </location>
    <ligand>
        <name>glyoxylate</name>
        <dbReference type="ChEBI" id="CHEBI:36655"/>
    </ligand>
</feature>
<dbReference type="Gene3D" id="3.20.20.70">
    <property type="entry name" value="Aldolase class I"/>
    <property type="match status" value="1"/>
</dbReference>
<protein>
    <submittedName>
        <fullName evidence="7">Oxidoreductase</fullName>
    </submittedName>
</protein>
<evidence type="ECO:0000256" key="1">
    <source>
        <dbReference type="ARBA" id="ARBA00001917"/>
    </source>
</evidence>
<keyword evidence="2" id="KW-0560">Oxidoreductase</keyword>
<evidence type="ECO:0000259" key="6">
    <source>
        <dbReference type="PROSITE" id="PS51349"/>
    </source>
</evidence>
<feature type="domain" description="FMN hydroxy acid dehydrogenase" evidence="6">
    <location>
        <begin position="27"/>
        <end position="393"/>
    </location>
</feature>
<dbReference type="InterPro" id="IPR012133">
    <property type="entry name" value="Alpha-hydoxy_acid_DH_FMN"/>
</dbReference>
<reference evidence="8" key="1">
    <citation type="submission" date="2018-12" db="EMBL/GenBank/DDBJ databases">
        <title>Tengunoibacter tsumagoiensis gen. nov., sp. nov., Dictyobacter kobayashii sp. nov., D. alpinus sp. nov., and D. joshuensis sp. nov. and description of Dictyobacteraceae fam. nov. within the order Ktedonobacterales isolated from Tengu-no-mugimeshi.</title>
        <authorList>
            <person name="Wang C.M."/>
            <person name="Zheng Y."/>
            <person name="Sakai Y."/>
            <person name="Toyoda A."/>
            <person name="Minakuchi Y."/>
            <person name="Abe K."/>
            <person name="Yokota A."/>
            <person name="Yabe S."/>
        </authorList>
    </citation>
    <scope>NUCLEOTIDE SEQUENCE [LARGE SCALE GENOMIC DNA]</scope>
    <source>
        <strain evidence="8">Uno16</strain>
    </source>
</reference>
<dbReference type="Pfam" id="PF01070">
    <property type="entry name" value="FMN_dh"/>
    <property type="match status" value="1"/>
</dbReference>
<feature type="binding site" evidence="5">
    <location>
        <position position="286"/>
    </location>
    <ligand>
        <name>FMN</name>
        <dbReference type="ChEBI" id="CHEBI:58210"/>
    </ligand>
</feature>
<keyword evidence="5" id="KW-0285">Flavoprotein</keyword>
<feature type="binding site" evidence="5">
    <location>
        <position position="182"/>
    </location>
    <ligand>
        <name>FMN</name>
        <dbReference type="ChEBI" id="CHEBI:58210"/>
    </ligand>
</feature>
<dbReference type="GO" id="GO:0016491">
    <property type="term" value="F:oxidoreductase activity"/>
    <property type="evidence" value="ECO:0007669"/>
    <property type="project" value="UniProtKB-KW"/>
</dbReference>
<keyword evidence="8" id="KW-1185">Reference proteome</keyword>
<comment type="similarity">
    <text evidence="3">Belongs to the FMN-dependent alpha-hydroxy acid dehydrogenase family.</text>
</comment>
<dbReference type="InterPro" id="IPR000262">
    <property type="entry name" value="FMN-dep_DH"/>
</dbReference>
<feature type="binding site" evidence="5">
    <location>
        <position position="154"/>
    </location>
    <ligand>
        <name>FMN</name>
        <dbReference type="ChEBI" id="CHEBI:58210"/>
    </ligand>
</feature>
<feature type="binding site" evidence="5">
    <location>
        <position position="132"/>
    </location>
    <ligand>
        <name>glyoxylate</name>
        <dbReference type="ChEBI" id="CHEBI:36655"/>
    </ligand>
</feature>
<dbReference type="PROSITE" id="PS00557">
    <property type="entry name" value="FMN_HYDROXY_ACID_DH_1"/>
    <property type="match status" value="1"/>
</dbReference>
<dbReference type="InterPro" id="IPR037350">
    <property type="entry name" value="LMO_FMN"/>
</dbReference>
<keyword evidence="5" id="KW-0288">FMN</keyword>
<dbReference type="RefSeq" id="WP_126627785.1">
    <property type="nucleotide sequence ID" value="NZ_BIFT01000001.1"/>
</dbReference>
<feature type="binding site" evidence="5">
    <location>
        <position position="156"/>
    </location>
    <ligand>
        <name>glyoxylate</name>
        <dbReference type="ChEBI" id="CHEBI:36655"/>
    </ligand>
</feature>
<accession>A0A402B802</accession>
<dbReference type="FunFam" id="3.20.20.70:FF:000056">
    <property type="entry name" value="hydroxyacid oxidase 2"/>
    <property type="match status" value="1"/>
</dbReference>
<dbReference type="InterPro" id="IPR008259">
    <property type="entry name" value="FMN_hydac_DH_AS"/>
</dbReference>
<organism evidence="7 8">
    <name type="scientific">Dictyobacter alpinus</name>
    <dbReference type="NCBI Taxonomy" id="2014873"/>
    <lineage>
        <taxon>Bacteria</taxon>
        <taxon>Bacillati</taxon>
        <taxon>Chloroflexota</taxon>
        <taxon>Ktedonobacteria</taxon>
        <taxon>Ktedonobacterales</taxon>
        <taxon>Dictyobacteraceae</taxon>
        <taxon>Dictyobacter</taxon>
    </lineage>
</organism>
<evidence type="ECO:0000313" key="8">
    <source>
        <dbReference type="Proteomes" id="UP000287171"/>
    </source>
</evidence>
<dbReference type="PANTHER" id="PTHR10578">
    <property type="entry name" value="S -2-HYDROXY-ACID OXIDASE-RELATED"/>
    <property type="match status" value="1"/>
</dbReference>
<evidence type="ECO:0000256" key="2">
    <source>
        <dbReference type="ARBA" id="ARBA00023002"/>
    </source>
</evidence>
<evidence type="ECO:0000256" key="5">
    <source>
        <dbReference type="PIRSR" id="PIRSR000138-2"/>
    </source>
</evidence>
<dbReference type="InterPro" id="IPR037396">
    <property type="entry name" value="FMN_HAD"/>
</dbReference>
<feature type="binding site" evidence="5">
    <location>
        <position position="53"/>
    </location>
    <ligand>
        <name>glyoxylate</name>
        <dbReference type="ChEBI" id="CHEBI:36655"/>
    </ligand>
</feature>
<dbReference type="PANTHER" id="PTHR10578:SF143">
    <property type="entry name" value="FMN-DEPENDENT ALPHA-HYDROXY ACID DEHYDROGENASE PB1A11.03"/>
    <property type="match status" value="1"/>
</dbReference>
<dbReference type="CDD" id="cd03332">
    <property type="entry name" value="LMO_FMN"/>
    <property type="match status" value="1"/>
</dbReference>
<dbReference type="PIRSF" id="PIRSF000138">
    <property type="entry name" value="Al-hdrx_acd_dh"/>
    <property type="match status" value="1"/>
</dbReference>
<dbReference type="SUPFAM" id="SSF51395">
    <property type="entry name" value="FMN-linked oxidoreductases"/>
    <property type="match status" value="1"/>
</dbReference>
<proteinExistence type="inferred from homology"/>
<dbReference type="EMBL" id="BIFT01000001">
    <property type="protein sequence ID" value="GCE27442.1"/>
    <property type="molecule type" value="Genomic_DNA"/>
</dbReference>
<feature type="binding site" evidence="5">
    <location>
        <position position="288"/>
    </location>
    <ligand>
        <name>glyoxylate</name>
        <dbReference type="ChEBI" id="CHEBI:36655"/>
    </ligand>
</feature>
<dbReference type="AlphaFoldDB" id="A0A402B802"/>
<comment type="caution">
    <text evidence="7">The sequence shown here is derived from an EMBL/GenBank/DDBJ whole genome shotgun (WGS) entry which is preliminary data.</text>
</comment>
<feature type="binding site" evidence="5">
    <location>
        <position position="291"/>
    </location>
    <ligand>
        <name>glyoxylate</name>
        <dbReference type="ChEBI" id="CHEBI:36655"/>
    </ligand>
</feature>
<dbReference type="Proteomes" id="UP000287171">
    <property type="component" value="Unassembled WGS sequence"/>
</dbReference>
<feature type="binding site" evidence="5">
    <location>
        <begin position="342"/>
        <end position="343"/>
    </location>
    <ligand>
        <name>FMN</name>
        <dbReference type="ChEBI" id="CHEBI:58210"/>
    </ligand>
</feature>
<evidence type="ECO:0000313" key="7">
    <source>
        <dbReference type="EMBL" id="GCE27442.1"/>
    </source>
</evidence>
<evidence type="ECO:0000256" key="4">
    <source>
        <dbReference type="PIRSR" id="PIRSR000138-1"/>
    </source>
</evidence>
<name>A0A402B802_9CHLR</name>
<dbReference type="PROSITE" id="PS51349">
    <property type="entry name" value="FMN_HYDROXY_ACID_DH_2"/>
    <property type="match status" value="1"/>
</dbReference>
<feature type="binding site" evidence="5">
    <location>
        <position position="264"/>
    </location>
    <ligand>
        <name>FMN</name>
        <dbReference type="ChEBI" id="CHEBI:58210"/>
    </ligand>
</feature>
<dbReference type="InterPro" id="IPR013785">
    <property type="entry name" value="Aldolase_TIM"/>
</dbReference>
<dbReference type="GO" id="GO:0010181">
    <property type="term" value="F:FMN binding"/>
    <property type="evidence" value="ECO:0007669"/>
    <property type="project" value="InterPro"/>
</dbReference>
<dbReference type="OrthoDB" id="9770452at2"/>
<feature type="binding site" evidence="5">
    <location>
        <begin position="319"/>
        <end position="323"/>
    </location>
    <ligand>
        <name>FMN</name>
        <dbReference type="ChEBI" id="CHEBI:58210"/>
    </ligand>
</feature>
<dbReference type="GO" id="GO:0005737">
    <property type="term" value="C:cytoplasm"/>
    <property type="evidence" value="ECO:0007669"/>
    <property type="project" value="UniProtKB-ARBA"/>
</dbReference>
<gene>
    <name evidence="7" type="ORF">KDA_29260</name>
</gene>
<evidence type="ECO:0000256" key="3">
    <source>
        <dbReference type="ARBA" id="ARBA00024042"/>
    </source>
</evidence>
<comment type="cofactor">
    <cofactor evidence="1">
        <name>FMN</name>
        <dbReference type="ChEBI" id="CHEBI:58210"/>
    </cofactor>
</comment>
<feature type="binding site" evidence="5">
    <location>
        <begin position="103"/>
        <end position="105"/>
    </location>
    <ligand>
        <name>FMN</name>
        <dbReference type="ChEBI" id="CHEBI:58210"/>
    </ligand>
</feature>
<sequence length="395" mass="43269">MKDEQSISPSHGLTRQMQVYLQGLQGQRPSLPVSPDVLEQRAVEQLSLEASGYLAGMDDTMRANLEAFQRWRIVPRMLRDVSQRQLSTSILKMQLPVPLLLAPIGVQSIIHPEAELAVARAAHSTNVPMILSTASSRTLEEVALALGDTQRWFQLYWSKNPDLNASFVRRAEQAGYGAIVVTLDTLLLSWREQDIQNAYLPFLLGEGLANYFSDPVFRQALLQPPEENPVTAVRYFTDIFLNPSLTWEQLGFLRQHTSLPIFLKGILHPDDACKAIDIGMDGIIVSNHGGRQVGGAIAALDALPAIAQAVNKQLPLLFDSGIRRGSDILKALALGAQAVLLGRPYIWGLALEGEQGVQTVLQNILADLDLTLALSGYSSISQLDSSTLVNAQPVH</sequence>